<dbReference type="EMBL" id="CP007128">
    <property type="protein sequence ID" value="AHG88665.1"/>
    <property type="molecule type" value="Genomic_DNA"/>
</dbReference>
<dbReference type="GO" id="GO:0022857">
    <property type="term" value="F:transmembrane transporter activity"/>
    <property type="evidence" value="ECO:0007669"/>
    <property type="project" value="TreeGrafter"/>
</dbReference>
<dbReference type="NCBIfam" id="TIGR03434">
    <property type="entry name" value="ADOP"/>
    <property type="match status" value="1"/>
</dbReference>
<dbReference type="PANTHER" id="PTHR30572">
    <property type="entry name" value="MEMBRANE COMPONENT OF TRANSPORTER-RELATED"/>
    <property type="match status" value="1"/>
</dbReference>
<feature type="domain" description="ABC3 transporter permease C-terminal" evidence="8">
    <location>
        <begin position="796"/>
        <end position="909"/>
    </location>
</feature>
<feature type="transmembrane region" description="Helical" evidence="7">
    <location>
        <begin position="429"/>
        <end position="450"/>
    </location>
</feature>
<dbReference type="GO" id="GO:0005886">
    <property type="term" value="C:plasma membrane"/>
    <property type="evidence" value="ECO:0007669"/>
    <property type="project" value="UniProtKB-SubCell"/>
</dbReference>
<keyword evidence="11" id="KW-1185">Reference proteome</keyword>
<feature type="domain" description="MacB-like periplasmic core" evidence="9">
    <location>
        <begin position="573"/>
        <end position="757"/>
    </location>
</feature>
<evidence type="ECO:0000259" key="9">
    <source>
        <dbReference type="Pfam" id="PF12704"/>
    </source>
</evidence>
<feature type="domain" description="MacB-like periplasmic core" evidence="9">
    <location>
        <begin position="115"/>
        <end position="338"/>
    </location>
</feature>
<evidence type="ECO:0000313" key="10">
    <source>
        <dbReference type="EMBL" id="AHG88665.1"/>
    </source>
</evidence>
<comment type="similarity">
    <text evidence="6">Belongs to the ABC-4 integral membrane protein family.</text>
</comment>
<reference evidence="10 11" key="1">
    <citation type="journal article" date="2014" name="Genome Announc.">
        <title>Genome Sequence and Methylome of Soil Bacterium Gemmatirosa kalamazoonensis KBS708T, a Member of the Rarely Cultivated Gemmatimonadetes Phylum.</title>
        <authorList>
            <person name="Debruyn J.M."/>
            <person name="Radosevich M."/>
            <person name="Wommack K.E."/>
            <person name="Polson S.W."/>
            <person name="Hauser L.J."/>
            <person name="Fawaz M.N."/>
            <person name="Korlach J."/>
            <person name="Tsai Y.C."/>
        </authorList>
    </citation>
    <scope>NUCLEOTIDE SEQUENCE [LARGE SCALE GENOMIC DNA]</scope>
    <source>
        <strain evidence="10 11">KBS708</strain>
    </source>
</reference>
<keyword evidence="3 7" id="KW-0812">Transmembrane</keyword>
<dbReference type="Pfam" id="PF02687">
    <property type="entry name" value="FtsX"/>
    <property type="match status" value="2"/>
</dbReference>
<evidence type="ECO:0000259" key="8">
    <source>
        <dbReference type="Pfam" id="PF02687"/>
    </source>
</evidence>
<feature type="transmembrane region" description="Helical" evidence="7">
    <location>
        <begin position="373"/>
        <end position="397"/>
    </location>
</feature>
<evidence type="ECO:0000256" key="7">
    <source>
        <dbReference type="SAM" id="Phobius"/>
    </source>
</evidence>
<proteinExistence type="inferred from homology"/>
<evidence type="ECO:0000313" key="11">
    <source>
        <dbReference type="Proteomes" id="UP000019151"/>
    </source>
</evidence>
<dbReference type="OrthoDB" id="127329at2"/>
<name>W0REA5_9BACT</name>
<gene>
    <name evidence="10" type="ORF">J421_1128</name>
</gene>
<dbReference type="Proteomes" id="UP000019151">
    <property type="component" value="Chromosome"/>
</dbReference>
<feature type="transmembrane region" description="Helical" evidence="7">
    <location>
        <begin position="515"/>
        <end position="537"/>
    </location>
</feature>
<dbReference type="AlphaFoldDB" id="W0REA5"/>
<dbReference type="RefSeq" id="WP_025410190.1">
    <property type="nucleotide sequence ID" value="NZ_CP007128.1"/>
</dbReference>
<feature type="transmembrane region" description="Helical" evidence="7">
    <location>
        <begin position="879"/>
        <end position="898"/>
    </location>
</feature>
<accession>W0REA5</accession>
<sequence>MSPRRFRRLFRLPRTGARRARDEMDEEIRFHLEARAARLAERGFSPEAATAEARRRFAGDAAARDDGELLARRRALADSAVRREDRMHRHDLLETLSRDLRQALRGLRRAPGFTLAVAVTLALGIGANTAVFSVVRAVLLRPLPYADPAHLVVVWNHWPESPRTWLSQPEAYDYAAHRTTFERFAAFSDNAMNVTGGCAPEVVGCEAERVRVGVAEASLLDVLGVRPLLGRNFTRDEDVPNGARVALLHEDFWRRRYGADPRIVGRTIRLDATPVTVVGVLPSAFRLPLEFAGDHAQLLLPLRLGPPDENERGAHRLNAVAKLPPGLTPAAAQRRVDAFMADLRREHEHDYGPNFGVTLVPVAEQVRGDVRPLLLVLVGAVSFVLLVGCANVANLLVARAERRGREVAVRRALGAGRGRLAAQVLMESVVLALGGGALGLLLAAWATRALAAAPLPQLPRLDRVAVDGPVLAYTLAVSLVTGLLFGLAPVARLGAPNDPLRQGRGTTVGRPRARLRQLLVAGQLALAAVSLTGAALMTRSFARLTAVSPGFAPEHVLTLRLSPPAAKYGSSSAVRAFYAALLERVRALPGVRSAGAVSALPFDGSIGDWGFSIEGVARPRSHRQPGPAADFQAATPGYIEAMRIPLLRGRTLTDADRLGAPAVVVASESMARRWFPGGDALGRRIQLLGGADSVWRTVVGIVGDVRHGGLAEPAHATMYVPHAQAIASLPDSIGAVPRSLSVVIRAVGDEESLGSAVRALVRRLDPDVPAARVRPLAAVVSDSLATSRLATLLLLAFGALALVLCAVGVYGVMSYVVAQRVNEIGIRIALGAPRGAVMRRVMWQGMRPVLVGLAAGAALAWAGTRLMRGVLFQVSATDPASYAAALLALVAVAALANWRPARRAAKVDPIVALRAE</sequence>
<comment type="subcellular location">
    <subcellularLocation>
        <location evidence="1">Cell membrane</location>
        <topology evidence="1">Multi-pass membrane protein</topology>
    </subcellularLocation>
</comment>
<evidence type="ECO:0000256" key="6">
    <source>
        <dbReference type="ARBA" id="ARBA00038076"/>
    </source>
</evidence>
<evidence type="ECO:0000256" key="3">
    <source>
        <dbReference type="ARBA" id="ARBA00022692"/>
    </source>
</evidence>
<dbReference type="NCBIfam" id="NF038403">
    <property type="entry name" value="perm_prefix_1"/>
    <property type="match status" value="1"/>
</dbReference>
<protein>
    <submittedName>
        <fullName evidence="10">Permease</fullName>
    </submittedName>
</protein>
<evidence type="ECO:0000256" key="2">
    <source>
        <dbReference type="ARBA" id="ARBA00022475"/>
    </source>
</evidence>
<evidence type="ECO:0000256" key="1">
    <source>
        <dbReference type="ARBA" id="ARBA00004651"/>
    </source>
</evidence>
<keyword evidence="2" id="KW-1003">Cell membrane</keyword>
<dbReference type="Pfam" id="PF12704">
    <property type="entry name" value="MacB_PCD"/>
    <property type="match status" value="2"/>
</dbReference>
<keyword evidence="4 7" id="KW-1133">Transmembrane helix</keyword>
<dbReference type="InParanoid" id="W0REA5"/>
<dbReference type="InterPro" id="IPR003838">
    <property type="entry name" value="ABC3_permease_C"/>
</dbReference>
<feature type="transmembrane region" description="Helical" evidence="7">
    <location>
        <begin position="470"/>
        <end position="494"/>
    </location>
</feature>
<evidence type="ECO:0000256" key="5">
    <source>
        <dbReference type="ARBA" id="ARBA00023136"/>
    </source>
</evidence>
<dbReference type="HOGENOM" id="CLU_009433_1_0_0"/>
<dbReference type="InterPro" id="IPR047928">
    <property type="entry name" value="Perm_prefix_1"/>
</dbReference>
<dbReference type="STRING" id="861299.J421_1128"/>
<feature type="transmembrane region" description="Helical" evidence="7">
    <location>
        <begin position="848"/>
        <end position="867"/>
    </location>
</feature>
<dbReference type="PATRIC" id="fig|861299.3.peg.1143"/>
<feature type="domain" description="ABC3 transporter permease C-terminal" evidence="8">
    <location>
        <begin position="381"/>
        <end position="493"/>
    </location>
</feature>
<evidence type="ECO:0000256" key="4">
    <source>
        <dbReference type="ARBA" id="ARBA00022989"/>
    </source>
</evidence>
<organism evidence="10 11">
    <name type="scientific">Gemmatirosa kalamazoonensis</name>
    <dbReference type="NCBI Taxonomy" id="861299"/>
    <lineage>
        <taxon>Bacteria</taxon>
        <taxon>Pseudomonadati</taxon>
        <taxon>Gemmatimonadota</taxon>
        <taxon>Gemmatimonadia</taxon>
        <taxon>Gemmatimonadales</taxon>
        <taxon>Gemmatimonadaceae</taxon>
        <taxon>Gemmatirosa</taxon>
    </lineage>
</organism>
<dbReference type="PANTHER" id="PTHR30572:SF4">
    <property type="entry name" value="ABC TRANSPORTER PERMEASE YTRF"/>
    <property type="match status" value="1"/>
</dbReference>
<dbReference type="InterPro" id="IPR050250">
    <property type="entry name" value="Macrolide_Exporter_MacB"/>
</dbReference>
<dbReference type="InterPro" id="IPR017800">
    <property type="entry name" value="ADOP"/>
</dbReference>
<dbReference type="KEGG" id="gba:J421_1128"/>
<dbReference type="InterPro" id="IPR025857">
    <property type="entry name" value="MacB_PCD"/>
</dbReference>
<feature type="transmembrane region" description="Helical" evidence="7">
    <location>
        <begin position="792"/>
        <end position="818"/>
    </location>
</feature>
<keyword evidence="5 7" id="KW-0472">Membrane</keyword>
<feature type="transmembrane region" description="Helical" evidence="7">
    <location>
        <begin position="113"/>
        <end position="135"/>
    </location>
</feature>
<dbReference type="eggNOG" id="COG0577">
    <property type="taxonomic scope" value="Bacteria"/>
</dbReference>